<dbReference type="GO" id="GO:0006508">
    <property type="term" value="P:proteolysis"/>
    <property type="evidence" value="ECO:0007669"/>
    <property type="project" value="TreeGrafter"/>
</dbReference>
<dbReference type="SMART" id="SM00382">
    <property type="entry name" value="AAA"/>
    <property type="match status" value="1"/>
</dbReference>
<dbReference type="InterPro" id="IPR027417">
    <property type="entry name" value="P-loop_NTPase"/>
</dbReference>
<feature type="domain" description="AAA+ ATPase" evidence="2">
    <location>
        <begin position="122"/>
        <end position="262"/>
    </location>
</feature>
<dbReference type="Gene3D" id="1.10.8.60">
    <property type="match status" value="1"/>
</dbReference>
<proteinExistence type="predicted"/>
<evidence type="ECO:0000313" key="4">
    <source>
        <dbReference type="Proteomes" id="UP000747399"/>
    </source>
</evidence>
<dbReference type="GO" id="GO:0005524">
    <property type="term" value="F:ATP binding"/>
    <property type="evidence" value="ECO:0007669"/>
    <property type="project" value="InterPro"/>
</dbReference>
<dbReference type="SUPFAM" id="SSF52540">
    <property type="entry name" value="P-loop containing nucleoside triphosphate hydrolases"/>
    <property type="match status" value="1"/>
</dbReference>
<dbReference type="EMBL" id="BNCO01000045">
    <property type="protein sequence ID" value="GIL61423.1"/>
    <property type="molecule type" value="Genomic_DNA"/>
</dbReference>
<evidence type="ECO:0000259" key="2">
    <source>
        <dbReference type="SMART" id="SM00382"/>
    </source>
</evidence>
<organism evidence="3 4">
    <name type="scientific">Volvox africanus</name>
    <dbReference type="NCBI Taxonomy" id="51714"/>
    <lineage>
        <taxon>Eukaryota</taxon>
        <taxon>Viridiplantae</taxon>
        <taxon>Chlorophyta</taxon>
        <taxon>core chlorophytes</taxon>
        <taxon>Chlorophyceae</taxon>
        <taxon>CS clade</taxon>
        <taxon>Chlamydomonadales</taxon>
        <taxon>Volvocaceae</taxon>
        <taxon>Volvox</taxon>
    </lineage>
</organism>
<keyword evidence="4" id="KW-1185">Reference proteome</keyword>
<sequence>MATKSTSGFPIAMTCLGTWRSTAWMSPFWVRAEAAPGGAGIGGGIGGGAVEMVLTIALQVAIFYTFAQGVLWFTCGWPGNSQATVVEAEEATGVTFADVAGINTAKASLVEVADFLKNPTKYTQGVLLSGPPGCGKTLLAWAVAGEVGVLFFSISSSSLVEMFVSVGASRLRDLFTKARKKAPCIIFMDKLDAVGRSRSANSFDSGNTELDQIINELLTLMDGFDGNTGVIVLVATNRSDILDEVLTRPGHFDHTVEVELPDREGRDVILKVHLRGKPLVEDVDAGYCAEHRRVFRGGPRQPGERGGDHGSVHRAEAERTSKRTLQRTYKAMFILKTIYIYITCYIYSL</sequence>
<dbReference type="PANTHER" id="PTHR23076">
    <property type="entry name" value="METALLOPROTEASE M41 FTSH"/>
    <property type="match status" value="1"/>
</dbReference>
<feature type="compositionally biased region" description="Basic and acidic residues" evidence="1">
    <location>
        <begin position="302"/>
        <end position="320"/>
    </location>
</feature>
<dbReference type="GO" id="GO:0004176">
    <property type="term" value="F:ATP-dependent peptidase activity"/>
    <property type="evidence" value="ECO:0007669"/>
    <property type="project" value="TreeGrafter"/>
</dbReference>
<accession>A0A8J4F632</accession>
<feature type="region of interest" description="Disordered" evidence="1">
    <location>
        <begin position="294"/>
        <end position="320"/>
    </location>
</feature>
<dbReference type="AlphaFoldDB" id="A0A8J4F632"/>
<reference evidence="3" key="1">
    <citation type="journal article" date="2021" name="Proc. Natl. Acad. Sci. U.S.A.">
        <title>Three genomes in the algal genus Volvox reveal the fate of a haploid sex-determining region after a transition to homothallism.</title>
        <authorList>
            <person name="Yamamoto K."/>
            <person name="Hamaji T."/>
            <person name="Kawai-Toyooka H."/>
            <person name="Matsuzaki R."/>
            <person name="Takahashi F."/>
            <person name="Nishimura Y."/>
            <person name="Kawachi M."/>
            <person name="Noguchi H."/>
            <person name="Minakuchi Y."/>
            <person name="Umen J.G."/>
            <person name="Toyoda A."/>
            <person name="Nozaki H."/>
        </authorList>
    </citation>
    <scope>NUCLEOTIDE SEQUENCE</scope>
    <source>
        <strain evidence="3">NIES-3780</strain>
    </source>
</reference>
<evidence type="ECO:0000256" key="1">
    <source>
        <dbReference type="SAM" id="MobiDB-lite"/>
    </source>
</evidence>
<protein>
    <recommendedName>
        <fullName evidence="2">AAA+ ATPase domain-containing protein</fullName>
    </recommendedName>
</protein>
<dbReference type="PANTHER" id="PTHR23076:SF113">
    <property type="entry name" value="ATP-DEPENDENT ZINC METALLOPROTEASE FTSH 1, CHLOROPLASTIC-RELATED"/>
    <property type="match status" value="1"/>
</dbReference>
<gene>
    <name evidence="3" type="ORF">Vafri_15830</name>
</gene>
<dbReference type="FunFam" id="3.40.50.300:FF:002568">
    <property type="entry name" value="Cell division protein (FtsH)"/>
    <property type="match status" value="1"/>
</dbReference>
<comment type="caution">
    <text evidence="3">The sequence shown here is derived from an EMBL/GenBank/DDBJ whole genome shotgun (WGS) entry which is preliminary data.</text>
</comment>
<dbReference type="Proteomes" id="UP000747399">
    <property type="component" value="Unassembled WGS sequence"/>
</dbReference>
<dbReference type="InterPro" id="IPR003593">
    <property type="entry name" value="AAA+_ATPase"/>
</dbReference>
<dbReference type="Pfam" id="PF00004">
    <property type="entry name" value="AAA"/>
    <property type="match status" value="1"/>
</dbReference>
<dbReference type="Gene3D" id="3.40.50.300">
    <property type="entry name" value="P-loop containing nucleotide triphosphate hydrolases"/>
    <property type="match status" value="1"/>
</dbReference>
<dbReference type="InterPro" id="IPR003959">
    <property type="entry name" value="ATPase_AAA_core"/>
</dbReference>
<dbReference type="GO" id="GO:0016887">
    <property type="term" value="F:ATP hydrolysis activity"/>
    <property type="evidence" value="ECO:0007669"/>
    <property type="project" value="InterPro"/>
</dbReference>
<name>A0A8J4F632_9CHLO</name>
<evidence type="ECO:0000313" key="3">
    <source>
        <dbReference type="EMBL" id="GIL61423.1"/>
    </source>
</evidence>
<dbReference type="GO" id="GO:0009535">
    <property type="term" value="C:chloroplast thylakoid membrane"/>
    <property type="evidence" value="ECO:0007669"/>
    <property type="project" value="TreeGrafter"/>
</dbReference>